<dbReference type="RefSeq" id="WP_002762322.1">
    <property type="nucleotide sequence ID" value="NZ_AKWM02000030.1"/>
</dbReference>
<feature type="transmembrane region" description="Helical" evidence="1">
    <location>
        <begin position="6"/>
        <end position="23"/>
    </location>
</feature>
<sequence>MMKKIGILILILTLILLYFLIVWEDERYEKEKQKGVYGDLTEALQNPMDVRVLHLNFDRLKTLPKEIGQLQNLKDLYLYGNQFMTLPNESGELQNYFPR</sequence>
<dbReference type="AlphaFoldDB" id="A0AA87SZF1"/>
<evidence type="ECO:0000313" key="3">
    <source>
        <dbReference type="Proteomes" id="UP000001343"/>
    </source>
</evidence>
<dbReference type="InterPro" id="IPR032675">
    <property type="entry name" value="LRR_dom_sf"/>
</dbReference>
<keyword evidence="1" id="KW-1133">Transmembrane helix</keyword>
<keyword evidence="1" id="KW-0812">Transmembrane</keyword>
<evidence type="ECO:0000256" key="1">
    <source>
        <dbReference type="SAM" id="Phobius"/>
    </source>
</evidence>
<reference evidence="2 3" key="1">
    <citation type="journal article" date="2014" name="Int. J. Syst. Evol. Microbiol.">
        <title>Leptospira mayottensis sp. nov., a pathogenic species of the genus Leptospira isolated from humans.</title>
        <authorList>
            <person name="Bourhy P."/>
            <person name="Collet L."/>
            <person name="Brisse S."/>
            <person name="Picardeau M."/>
        </authorList>
    </citation>
    <scope>NUCLEOTIDE SEQUENCE [LARGE SCALE GENOMIC DNA]</scope>
    <source>
        <strain evidence="2 3">200901122</strain>
    </source>
</reference>
<dbReference type="EMBL" id="AKWM02000030">
    <property type="protein sequence ID" value="EKS00667.1"/>
    <property type="molecule type" value="Genomic_DNA"/>
</dbReference>
<evidence type="ECO:0000313" key="2">
    <source>
        <dbReference type="EMBL" id="EKS00667.1"/>
    </source>
</evidence>
<dbReference type="Proteomes" id="UP000001343">
    <property type="component" value="Unassembled WGS sequence"/>
</dbReference>
<organism evidence="2 3">
    <name type="scientific">Leptospira mayottensis 200901122</name>
    <dbReference type="NCBI Taxonomy" id="1193010"/>
    <lineage>
        <taxon>Bacteria</taxon>
        <taxon>Pseudomonadati</taxon>
        <taxon>Spirochaetota</taxon>
        <taxon>Spirochaetia</taxon>
        <taxon>Leptospirales</taxon>
        <taxon>Leptospiraceae</taxon>
        <taxon>Leptospira</taxon>
    </lineage>
</organism>
<name>A0AA87SZF1_9LEPT</name>
<keyword evidence="1" id="KW-0472">Membrane</keyword>
<accession>A0AA87SZF1</accession>
<gene>
    <name evidence="2" type="ORF">LEP1GSC125_1376</name>
</gene>
<proteinExistence type="predicted"/>
<protein>
    <submittedName>
        <fullName evidence="2">Leucine rich repeat protein</fullName>
    </submittedName>
</protein>
<dbReference type="SUPFAM" id="SSF52075">
    <property type="entry name" value="Outer arm dynein light chain 1"/>
    <property type="match status" value="1"/>
</dbReference>
<dbReference type="Gene3D" id="3.80.10.10">
    <property type="entry name" value="Ribonuclease Inhibitor"/>
    <property type="match status" value="1"/>
</dbReference>
<comment type="caution">
    <text evidence="2">The sequence shown here is derived from an EMBL/GenBank/DDBJ whole genome shotgun (WGS) entry which is preliminary data.</text>
</comment>